<evidence type="ECO:0000313" key="5">
    <source>
        <dbReference type="Proteomes" id="UP000001421"/>
    </source>
</evidence>
<evidence type="ECO:0000259" key="2">
    <source>
        <dbReference type="PROSITE" id="PS50404"/>
    </source>
</evidence>
<dbReference type="HOGENOM" id="CLU_011226_20_1_4"/>
<dbReference type="FunFam" id="1.20.1050.10:FF:000017">
    <property type="entry name" value="Maleylacetoacetate isomerase"/>
    <property type="match status" value="1"/>
</dbReference>
<dbReference type="GO" id="GO:0006559">
    <property type="term" value="P:L-phenylalanine catabolic process"/>
    <property type="evidence" value="ECO:0007669"/>
    <property type="project" value="TreeGrafter"/>
</dbReference>
<dbReference type="InterPro" id="IPR005955">
    <property type="entry name" value="GST_Zeta"/>
</dbReference>
<dbReference type="Gene3D" id="1.20.1050.10">
    <property type="match status" value="1"/>
</dbReference>
<dbReference type="CDD" id="cd03042">
    <property type="entry name" value="GST_N_Zeta"/>
    <property type="match status" value="1"/>
</dbReference>
<dbReference type="SFLD" id="SFLDG00358">
    <property type="entry name" value="Main_(cytGST)"/>
    <property type="match status" value="1"/>
</dbReference>
<protein>
    <submittedName>
        <fullName evidence="4">Glutathione-S-transferase</fullName>
    </submittedName>
</protein>
<gene>
    <name evidence="4" type="ordered locus">BPP1853</name>
</gene>
<dbReference type="InterPro" id="IPR040079">
    <property type="entry name" value="Glutathione_S-Trfase"/>
</dbReference>
<dbReference type="InterPro" id="IPR036249">
    <property type="entry name" value="Thioredoxin-like_sf"/>
</dbReference>
<feature type="domain" description="GST C-terminal" evidence="3">
    <location>
        <begin position="101"/>
        <end position="228"/>
    </location>
</feature>
<dbReference type="InterPro" id="IPR034330">
    <property type="entry name" value="GST_Zeta_C"/>
</dbReference>
<dbReference type="KEGG" id="bpa:BPP1853"/>
<dbReference type="EMBL" id="BX640428">
    <property type="protein sequence ID" value="CAE37154.1"/>
    <property type="molecule type" value="Genomic_DNA"/>
</dbReference>
<dbReference type="AlphaFoldDB" id="Q7W9B3"/>
<dbReference type="Pfam" id="PF13417">
    <property type="entry name" value="GST_N_3"/>
    <property type="match status" value="1"/>
</dbReference>
<dbReference type="SUPFAM" id="SSF47616">
    <property type="entry name" value="GST C-terminal domain-like"/>
    <property type="match status" value="1"/>
</dbReference>
<evidence type="ECO:0000259" key="3">
    <source>
        <dbReference type="PROSITE" id="PS50405"/>
    </source>
</evidence>
<dbReference type="GO" id="GO:0005737">
    <property type="term" value="C:cytoplasm"/>
    <property type="evidence" value="ECO:0007669"/>
    <property type="project" value="InterPro"/>
</dbReference>
<proteinExistence type="inferred from homology"/>
<dbReference type="PROSITE" id="PS50405">
    <property type="entry name" value="GST_CTER"/>
    <property type="match status" value="1"/>
</dbReference>
<dbReference type="GO" id="GO:0004364">
    <property type="term" value="F:glutathione transferase activity"/>
    <property type="evidence" value="ECO:0007669"/>
    <property type="project" value="TreeGrafter"/>
</dbReference>
<accession>Q7W9B3</accession>
<dbReference type="GO" id="GO:0006749">
    <property type="term" value="P:glutathione metabolic process"/>
    <property type="evidence" value="ECO:0007669"/>
    <property type="project" value="TreeGrafter"/>
</dbReference>
<dbReference type="GO" id="GO:0016034">
    <property type="term" value="F:maleylacetoacetate isomerase activity"/>
    <property type="evidence" value="ECO:0007669"/>
    <property type="project" value="TreeGrafter"/>
</dbReference>
<sequence length="228" mass="24707">MTTTRGAARAAGGKMELYSYFRSSAAYRVRIALNLKGLPYDYRAVHLLKDGGQQLAPQYRALNPNALVPALVDGDAVLTQSLAIVEYLEETHPQPPLLPSDALGRARVRAIAQTIACDIHPLNNLRVLKYLKHELKVSEEAKNAWYKHWVELGLAGVEAMLAGAPQTGRFCHGDAPTLADLCLVPQLANARRFGCDLSAMPTLARIEAACAELPAFQQAAPAVQPDAE</sequence>
<reference evidence="5" key="1">
    <citation type="journal article" date="2003" name="Nat. Genet.">
        <title>Comparative analysis of the genome sequences of Bordetella pertussis, Bordetella parapertussis and Bordetella bronchiseptica.</title>
        <authorList>
            <person name="Parkhill J."/>
            <person name="Sebaihia M."/>
            <person name="Preston A."/>
            <person name="Murphy L.D."/>
            <person name="Thomson N.R."/>
            <person name="Harris D.E."/>
            <person name="Holden M.T.G."/>
            <person name="Churcher C.M."/>
            <person name="Bentley S.D."/>
            <person name="Mungall K.L."/>
            <person name="Cerdeno-Tarraga A.-M."/>
            <person name="Temple L."/>
            <person name="James K.D."/>
            <person name="Harris B."/>
            <person name="Quail M.A."/>
            <person name="Achtman M."/>
            <person name="Atkin R."/>
            <person name="Baker S."/>
            <person name="Basham D."/>
            <person name="Bason N."/>
            <person name="Cherevach I."/>
            <person name="Chillingworth T."/>
            <person name="Collins M."/>
            <person name="Cronin A."/>
            <person name="Davis P."/>
            <person name="Doggett J."/>
            <person name="Feltwell T."/>
            <person name="Goble A."/>
            <person name="Hamlin N."/>
            <person name="Hauser H."/>
            <person name="Holroyd S."/>
            <person name="Jagels K."/>
            <person name="Leather S."/>
            <person name="Moule S."/>
            <person name="Norberczak H."/>
            <person name="O'Neil S."/>
            <person name="Ormond D."/>
            <person name="Price C."/>
            <person name="Rabbinowitsch E."/>
            <person name="Rutter S."/>
            <person name="Sanders M."/>
            <person name="Saunders D."/>
            <person name="Seeger K."/>
            <person name="Sharp S."/>
            <person name="Simmonds M."/>
            <person name="Skelton J."/>
            <person name="Squares R."/>
            <person name="Squares S."/>
            <person name="Stevens K."/>
            <person name="Unwin L."/>
            <person name="Whitehead S."/>
            <person name="Barrell B.G."/>
            <person name="Maskell D.J."/>
        </authorList>
    </citation>
    <scope>NUCLEOTIDE SEQUENCE [LARGE SCALE GENOMIC DNA]</scope>
    <source>
        <strain evidence="5">12822 / ATCC BAA-587 / NCTC 13253</strain>
    </source>
</reference>
<dbReference type="InterPro" id="IPR034333">
    <property type="entry name" value="GST_Zeta_N"/>
</dbReference>
<dbReference type="CDD" id="cd03191">
    <property type="entry name" value="GST_C_Zeta"/>
    <property type="match status" value="1"/>
</dbReference>
<dbReference type="NCBIfam" id="TIGR01262">
    <property type="entry name" value="maiA"/>
    <property type="match status" value="1"/>
</dbReference>
<evidence type="ECO:0000313" key="4">
    <source>
        <dbReference type="EMBL" id="CAE37154.1"/>
    </source>
</evidence>
<dbReference type="Proteomes" id="UP000001421">
    <property type="component" value="Chromosome"/>
</dbReference>
<feature type="domain" description="GST N-terminal" evidence="2">
    <location>
        <begin position="13"/>
        <end position="96"/>
    </location>
</feature>
<dbReference type="SFLD" id="SFLDS00019">
    <property type="entry name" value="Glutathione_Transferase_(cytos"/>
    <property type="match status" value="1"/>
</dbReference>
<dbReference type="PROSITE" id="PS50404">
    <property type="entry name" value="GST_NTER"/>
    <property type="match status" value="1"/>
</dbReference>
<dbReference type="Gene3D" id="3.40.30.10">
    <property type="entry name" value="Glutaredoxin"/>
    <property type="match status" value="1"/>
</dbReference>
<dbReference type="SUPFAM" id="SSF52833">
    <property type="entry name" value="Thioredoxin-like"/>
    <property type="match status" value="1"/>
</dbReference>
<dbReference type="PANTHER" id="PTHR42673">
    <property type="entry name" value="MALEYLACETOACETATE ISOMERASE"/>
    <property type="match status" value="1"/>
</dbReference>
<dbReference type="PANTHER" id="PTHR42673:SF21">
    <property type="entry name" value="GLUTATHIONE S-TRANSFERASE YFCF"/>
    <property type="match status" value="1"/>
</dbReference>
<organism evidence="4 5">
    <name type="scientific">Bordetella parapertussis (strain 12822 / ATCC BAA-587 / NCTC 13253)</name>
    <dbReference type="NCBI Taxonomy" id="257311"/>
    <lineage>
        <taxon>Bacteria</taxon>
        <taxon>Pseudomonadati</taxon>
        <taxon>Pseudomonadota</taxon>
        <taxon>Betaproteobacteria</taxon>
        <taxon>Burkholderiales</taxon>
        <taxon>Alcaligenaceae</taxon>
        <taxon>Bordetella</taxon>
    </lineage>
</organism>
<evidence type="ECO:0000256" key="1">
    <source>
        <dbReference type="ARBA" id="ARBA00010007"/>
    </source>
</evidence>
<name>Q7W9B3_BORPA</name>
<comment type="similarity">
    <text evidence="1">Belongs to the GST superfamily. Zeta family.</text>
</comment>
<dbReference type="InterPro" id="IPR036282">
    <property type="entry name" value="Glutathione-S-Trfase_C_sf"/>
</dbReference>
<dbReference type="InterPro" id="IPR010987">
    <property type="entry name" value="Glutathione-S-Trfase_C-like"/>
</dbReference>
<dbReference type="InterPro" id="IPR004045">
    <property type="entry name" value="Glutathione_S-Trfase_N"/>
</dbReference>